<gene>
    <name evidence="2" type="ORF">NDU88_002149</name>
</gene>
<dbReference type="Proteomes" id="UP001066276">
    <property type="component" value="Chromosome 3_1"/>
</dbReference>
<organism evidence="2 3">
    <name type="scientific">Pleurodeles waltl</name>
    <name type="common">Iberian ribbed newt</name>
    <dbReference type="NCBI Taxonomy" id="8319"/>
    <lineage>
        <taxon>Eukaryota</taxon>
        <taxon>Metazoa</taxon>
        <taxon>Chordata</taxon>
        <taxon>Craniata</taxon>
        <taxon>Vertebrata</taxon>
        <taxon>Euteleostomi</taxon>
        <taxon>Amphibia</taxon>
        <taxon>Batrachia</taxon>
        <taxon>Caudata</taxon>
        <taxon>Salamandroidea</taxon>
        <taxon>Salamandridae</taxon>
        <taxon>Pleurodelinae</taxon>
        <taxon>Pleurodeles</taxon>
    </lineage>
</organism>
<evidence type="ECO:0000256" key="1">
    <source>
        <dbReference type="SAM" id="MobiDB-lite"/>
    </source>
</evidence>
<sequence>MGASGVSCGSRGTPPQRARPGCPRQGGSVTFAKVPREGPARDPGRPRLAASGTHLLHGARGQIPPFQVSATSLTHGRRSRIPQAHTRTPRGSGAPLSRRGASSRRKRG</sequence>
<dbReference type="EMBL" id="JANPWB010000005">
    <property type="protein sequence ID" value="KAJ1185356.1"/>
    <property type="molecule type" value="Genomic_DNA"/>
</dbReference>
<protein>
    <submittedName>
        <fullName evidence="2">Uncharacterized protein</fullName>
    </submittedName>
</protein>
<dbReference type="AlphaFoldDB" id="A0AAV7U9N1"/>
<proteinExistence type="predicted"/>
<feature type="compositionally biased region" description="Basic and acidic residues" evidence="1">
    <location>
        <begin position="34"/>
        <end position="45"/>
    </location>
</feature>
<feature type="region of interest" description="Disordered" evidence="1">
    <location>
        <begin position="1"/>
        <end position="108"/>
    </location>
</feature>
<evidence type="ECO:0000313" key="2">
    <source>
        <dbReference type="EMBL" id="KAJ1185356.1"/>
    </source>
</evidence>
<reference evidence="2" key="1">
    <citation type="journal article" date="2022" name="bioRxiv">
        <title>Sequencing and chromosome-scale assembly of the giantPleurodeles waltlgenome.</title>
        <authorList>
            <person name="Brown T."/>
            <person name="Elewa A."/>
            <person name="Iarovenko S."/>
            <person name="Subramanian E."/>
            <person name="Araus A.J."/>
            <person name="Petzold A."/>
            <person name="Susuki M."/>
            <person name="Suzuki K.-i.T."/>
            <person name="Hayashi T."/>
            <person name="Toyoda A."/>
            <person name="Oliveira C."/>
            <person name="Osipova E."/>
            <person name="Leigh N.D."/>
            <person name="Simon A."/>
            <person name="Yun M.H."/>
        </authorList>
    </citation>
    <scope>NUCLEOTIDE SEQUENCE</scope>
    <source>
        <strain evidence="2">20211129_DDA</strain>
        <tissue evidence="2">Liver</tissue>
    </source>
</reference>
<evidence type="ECO:0000313" key="3">
    <source>
        <dbReference type="Proteomes" id="UP001066276"/>
    </source>
</evidence>
<accession>A0AAV7U9N1</accession>
<comment type="caution">
    <text evidence="2">The sequence shown here is derived from an EMBL/GenBank/DDBJ whole genome shotgun (WGS) entry which is preliminary data.</text>
</comment>
<name>A0AAV7U9N1_PLEWA</name>
<keyword evidence="3" id="KW-1185">Reference proteome</keyword>